<feature type="compositionally biased region" description="Pro residues" evidence="1">
    <location>
        <begin position="469"/>
        <end position="478"/>
    </location>
</feature>
<protein>
    <submittedName>
        <fullName evidence="2">Uncharacterized protein</fullName>
    </submittedName>
</protein>
<feature type="compositionally biased region" description="Acidic residues" evidence="1">
    <location>
        <begin position="146"/>
        <end position="178"/>
    </location>
</feature>
<evidence type="ECO:0000256" key="1">
    <source>
        <dbReference type="SAM" id="MobiDB-lite"/>
    </source>
</evidence>
<dbReference type="GO" id="GO:0030041">
    <property type="term" value="P:actin filament polymerization"/>
    <property type="evidence" value="ECO:0007669"/>
    <property type="project" value="TreeGrafter"/>
</dbReference>
<organism evidence="2 3">
    <name type="scientific">Megalurothrips usitatus</name>
    <name type="common">bean blossom thrips</name>
    <dbReference type="NCBI Taxonomy" id="439358"/>
    <lineage>
        <taxon>Eukaryota</taxon>
        <taxon>Metazoa</taxon>
        <taxon>Ecdysozoa</taxon>
        <taxon>Arthropoda</taxon>
        <taxon>Hexapoda</taxon>
        <taxon>Insecta</taxon>
        <taxon>Pterygota</taxon>
        <taxon>Neoptera</taxon>
        <taxon>Paraneoptera</taxon>
        <taxon>Thysanoptera</taxon>
        <taxon>Terebrantia</taxon>
        <taxon>Thripoidea</taxon>
        <taxon>Thripidae</taxon>
        <taxon>Megalurothrips</taxon>
    </lineage>
</organism>
<accession>A0AAV7XXV1</accession>
<name>A0AAV7XXV1_9NEOP</name>
<proteinExistence type="predicted"/>
<feature type="region of interest" description="Disordered" evidence="1">
    <location>
        <begin position="324"/>
        <end position="508"/>
    </location>
</feature>
<dbReference type="Proteomes" id="UP001075354">
    <property type="component" value="Chromosome 1"/>
</dbReference>
<feature type="compositionally biased region" description="Low complexity" evidence="1">
    <location>
        <begin position="445"/>
        <end position="461"/>
    </location>
</feature>
<gene>
    <name evidence="2" type="ORF">ONE63_000239</name>
</gene>
<feature type="compositionally biased region" description="Pro residues" evidence="1">
    <location>
        <begin position="251"/>
        <end position="261"/>
    </location>
</feature>
<feature type="compositionally biased region" description="Basic residues" evidence="1">
    <location>
        <begin position="401"/>
        <end position="423"/>
    </location>
</feature>
<feature type="region of interest" description="Disordered" evidence="1">
    <location>
        <begin position="141"/>
        <end position="299"/>
    </location>
</feature>
<dbReference type="AlphaFoldDB" id="A0AAV7XXV1"/>
<reference evidence="2" key="1">
    <citation type="submission" date="2022-12" db="EMBL/GenBank/DDBJ databases">
        <title>Chromosome-level genome assembly of the bean flower thrips Megalurothrips usitatus.</title>
        <authorList>
            <person name="Ma L."/>
            <person name="Liu Q."/>
            <person name="Li H."/>
            <person name="Cai W."/>
        </authorList>
    </citation>
    <scope>NUCLEOTIDE SEQUENCE</scope>
    <source>
        <strain evidence="2">Cailab_2022a</strain>
    </source>
</reference>
<dbReference type="PANTHER" id="PTHR45691:SF6">
    <property type="entry name" value="PROTEIN DIAPHANOUS"/>
    <property type="match status" value="1"/>
</dbReference>
<feature type="compositionally biased region" description="Polar residues" evidence="1">
    <location>
        <begin position="182"/>
        <end position="193"/>
    </location>
</feature>
<dbReference type="PANTHER" id="PTHR45691">
    <property type="entry name" value="PROTEIN DIAPHANOUS"/>
    <property type="match status" value="1"/>
</dbReference>
<feature type="compositionally biased region" description="Pro residues" evidence="1">
    <location>
        <begin position="277"/>
        <end position="290"/>
    </location>
</feature>
<feature type="compositionally biased region" description="Low complexity" evidence="1">
    <location>
        <begin position="479"/>
        <end position="499"/>
    </location>
</feature>
<sequence>MSADSQGSHHPKFPITNGSLFTSLDGHIPIVHNYRRRRDMQMGTTYVPVHSNQPVIVHNGGLFRAQGHRGADGADDGVLHSPPLPHQHFPPAAVPGQITADDNKGLTQAASCEQLVRDGARDEDGLLRRRFGSEDLIHLRRNLEGGEGDADNTEPSLDDTGDDEDDDDDDDDDDEEEPIYATLSSGCSVTTAANDDFEFYQHAGGASPQRGSGQSHPHGQSQPQSQPPGQNQPQGYHKLSKKPRGPNLSTAPPPPPLPAPAAVPQSVLDVACRGIYRPPPPPPPPPPPAPAYKKRQGFHEVDLRDHLTTADLLEFYSSVPVAAAEAKEAEDAARSQADHHAPLRKTASGRTLDSDDDGRGIYSYHDVIRGCQLDDLDTHGKPPGASQAGRRPGHPPPSAVQRHHQHPGHRDRHRDGHRHHHLRPQQPPHQSHAPQHGPGGRRPRQQNGHLPGLPAGQPLGHLQGGHPPGHAPGHPPGHPQGHSPGHPSGSPMGHPSGQHRPPPPLHPHVSTALCVFRWFRQTPSLEGGRPKSTRDD</sequence>
<comment type="caution">
    <text evidence="2">The sequence shown here is derived from an EMBL/GenBank/DDBJ whole genome shotgun (WGS) entry which is preliminary data.</text>
</comment>
<feature type="compositionally biased region" description="Basic and acidic residues" evidence="1">
    <location>
        <begin position="325"/>
        <end position="341"/>
    </location>
</feature>
<evidence type="ECO:0000313" key="3">
    <source>
        <dbReference type="Proteomes" id="UP001075354"/>
    </source>
</evidence>
<dbReference type="EMBL" id="JAPTSV010000001">
    <property type="protein sequence ID" value="KAJ1531566.1"/>
    <property type="molecule type" value="Genomic_DNA"/>
</dbReference>
<dbReference type="GO" id="GO:0005884">
    <property type="term" value="C:actin filament"/>
    <property type="evidence" value="ECO:0007669"/>
    <property type="project" value="TreeGrafter"/>
</dbReference>
<keyword evidence="3" id="KW-1185">Reference proteome</keyword>
<dbReference type="InterPro" id="IPR051412">
    <property type="entry name" value="Formin_Homology_Diaphanous_sf"/>
</dbReference>
<evidence type="ECO:0000313" key="2">
    <source>
        <dbReference type="EMBL" id="KAJ1531566.1"/>
    </source>
</evidence>
<feature type="compositionally biased region" description="Low complexity" evidence="1">
    <location>
        <begin position="211"/>
        <end position="235"/>
    </location>
</feature>